<feature type="region of interest" description="Disordered" evidence="1">
    <location>
        <begin position="1"/>
        <end position="25"/>
    </location>
</feature>
<feature type="compositionally biased region" description="Basic and acidic residues" evidence="1">
    <location>
        <begin position="1"/>
        <end position="13"/>
    </location>
</feature>
<sequence>MPEDLKRNLRDVHLPANDMSERMNPVEGKLDKVEVRLYCMENRLAIVENVQIKVKGEGNQLNREPNLS</sequence>
<dbReference type="EMBL" id="RRYP01012529">
    <property type="protein sequence ID" value="TNV77049.1"/>
    <property type="molecule type" value="Genomic_DNA"/>
</dbReference>
<dbReference type="Proteomes" id="UP000785679">
    <property type="component" value="Unassembled WGS sequence"/>
</dbReference>
<proteinExistence type="predicted"/>
<dbReference type="AlphaFoldDB" id="A0A8J8NMJ4"/>
<gene>
    <name evidence="2" type="ORF">FGO68_gene14192</name>
</gene>
<keyword evidence="3" id="KW-1185">Reference proteome</keyword>
<evidence type="ECO:0000313" key="3">
    <source>
        <dbReference type="Proteomes" id="UP000785679"/>
    </source>
</evidence>
<evidence type="ECO:0000313" key="2">
    <source>
        <dbReference type="EMBL" id="TNV77049.1"/>
    </source>
</evidence>
<comment type="caution">
    <text evidence="2">The sequence shown here is derived from an EMBL/GenBank/DDBJ whole genome shotgun (WGS) entry which is preliminary data.</text>
</comment>
<name>A0A8J8NMJ4_HALGN</name>
<accession>A0A8J8NMJ4</accession>
<reference evidence="2" key="1">
    <citation type="submission" date="2019-06" db="EMBL/GenBank/DDBJ databases">
        <authorList>
            <person name="Zheng W."/>
        </authorList>
    </citation>
    <scope>NUCLEOTIDE SEQUENCE</scope>
    <source>
        <strain evidence="2">QDHG01</strain>
    </source>
</reference>
<organism evidence="2 3">
    <name type="scientific">Halteria grandinella</name>
    <dbReference type="NCBI Taxonomy" id="5974"/>
    <lineage>
        <taxon>Eukaryota</taxon>
        <taxon>Sar</taxon>
        <taxon>Alveolata</taxon>
        <taxon>Ciliophora</taxon>
        <taxon>Intramacronucleata</taxon>
        <taxon>Spirotrichea</taxon>
        <taxon>Stichotrichia</taxon>
        <taxon>Sporadotrichida</taxon>
        <taxon>Halteriidae</taxon>
        <taxon>Halteria</taxon>
    </lineage>
</organism>
<evidence type="ECO:0000256" key="1">
    <source>
        <dbReference type="SAM" id="MobiDB-lite"/>
    </source>
</evidence>
<protein>
    <submittedName>
        <fullName evidence="2">Uncharacterized protein</fullName>
    </submittedName>
</protein>
<dbReference type="Gene3D" id="1.20.5.1070">
    <property type="entry name" value="Head and neck region of the ectodomain of NDV fusion glycoprotein"/>
    <property type="match status" value="1"/>
</dbReference>